<gene>
    <name evidence="2" type="ORF">TDSAC_0538</name>
</gene>
<dbReference type="InterPro" id="IPR007813">
    <property type="entry name" value="PilN"/>
</dbReference>
<dbReference type="Proteomes" id="UP000244792">
    <property type="component" value="Chromosome"/>
</dbReference>
<keyword evidence="1" id="KW-0472">Membrane</keyword>
<dbReference type="AlphaFoldDB" id="A0A2R4VZH7"/>
<protein>
    <submittedName>
        <fullName evidence="2">Type IV pilus assembly protein PilN</fullName>
    </submittedName>
</protein>
<dbReference type="KEGG" id="taci:TDSAC_0538"/>
<dbReference type="Pfam" id="PF05137">
    <property type="entry name" value="PilN"/>
    <property type="match status" value="1"/>
</dbReference>
<dbReference type="PANTHER" id="PTHR40278">
    <property type="entry name" value="DNA UTILIZATION PROTEIN HOFN"/>
    <property type="match status" value="1"/>
</dbReference>
<feature type="transmembrane region" description="Helical" evidence="1">
    <location>
        <begin position="29"/>
        <end position="55"/>
    </location>
</feature>
<keyword evidence="3" id="KW-1185">Reference proteome</keyword>
<dbReference type="InterPro" id="IPR052534">
    <property type="entry name" value="Extracell_DNA_Util/SecSys_Comp"/>
</dbReference>
<reference evidence="2 3" key="1">
    <citation type="submission" date="2017-04" db="EMBL/GenBank/DDBJ databases">
        <title>Genomic insights into metabolism of Thermodesulfobium acidiphilum.</title>
        <authorList>
            <person name="Toshchakov S.V."/>
            <person name="Frolov E.N."/>
            <person name="Kublanov I.V."/>
            <person name="Samarov N.I."/>
            <person name="Novikov A."/>
            <person name="Lebedinsky A.V."/>
            <person name="Bonch-Osmolovskaya E.A."/>
            <person name="Chernyh N.A."/>
        </authorList>
    </citation>
    <scope>NUCLEOTIDE SEQUENCE [LARGE SCALE GENOMIC DNA]</scope>
    <source>
        <strain evidence="2 3">3127-1</strain>
    </source>
</reference>
<name>A0A2R4VZH7_THEAF</name>
<evidence type="ECO:0000313" key="3">
    <source>
        <dbReference type="Proteomes" id="UP000244792"/>
    </source>
</evidence>
<dbReference type="RefSeq" id="WP_108308748.1">
    <property type="nucleotide sequence ID" value="NZ_CP020921.1"/>
</dbReference>
<keyword evidence="1" id="KW-0812">Transmembrane</keyword>
<evidence type="ECO:0000313" key="2">
    <source>
        <dbReference type="EMBL" id="AWB09912.1"/>
    </source>
</evidence>
<evidence type="ECO:0000256" key="1">
    <source>
        <dbReference type="SAM" id="Phobius"/>
    </source>
</evidence>
<dbReference type="OrthoDB" id="5621075at2"/>
<keyword evidence="1" id="KW-1133">Transmembrane helix</keyword>
<accession>A0A2R4VZH7</accession>
<dbReference type="PANTHER" id="PTHR40278:SF1">
    <property type="entry name" value="DNA UTILIZATION PROTEIN HOFN"/>
    <property type="match status" value="1"/>
</dbReference>
<proteinExistence type="predicted"/>
<dbReference type="EMBL" id="CP020921">
    <property type="protein sequence ID" value="AWB09912.1"/>
    <property type="molecule type" value="Genomic_DNA"/>
</dbReference>
<sequence>MKNRVYMRYVVNLLPEEFVEKNKEINQNLVFLVPMAIFFILLLFTGVAFSLNFYMSSKINSLNAQITALMPDALNYDILLKKKNELQEANKVMQGIDQRSKIDIEVLEDLRANIPADTWITSLKINGSHYTLNGSSLSSTSPPYFYYLISKSKILSNPRLDEIIRVSGKDKENSNSVFNFIFDFEVSR</sequence>
<organism evidence="2 3">
    <name type="scientific">Thermodesulfobium acidiphilum</name>
    <dbReference type="NCBI Taxonomy" id="1794699"/>
    <lineage>
        <taxon>Bacteria</taxon>
        <taxon>Pseudomonadati</taxon>
        <taxon>Thermodesulfobiota</taxon>
        <taxon>Thermodesulfobiia</taxon>
        <taxon>Thermodesulfobiales</taxon>
        <taxon>Thermodesulfobiaceae</taxon>
        <taxon>Thermodesulfobium</taxon>
    </lineage>
</organism>